<evidence type="ECO:0000256" key="1">
    <source>
        <dbReference type="ARBA" id="ARBA00004141"/>
    </source>
</evidence>
<dbReference type="InterPro" id="IPR007267">
    <property type="entry name" value="GtrA_DPMS_TM"/>
</dbReference>
<comment type="caution">
    <text evidence="8">The sequence shown here is derived from an EMBL/GenBank/DDBJ whole genome shotgun (WGS) entry which is preliminary data.</text>
</comment>
<dbReference type="Proteomes" id="UP001519654">
    <property type="component" value="Unassembled WGS sequence"/>
</dbReference>
<comment type="subcellular location">
    <subcellularLocation>
        <location evidence="1">Membrane</location>
        <topology evidence="1">Multi-pass membrane protein</topology>
    </subcellularLocation>
</comment>
<evidence type="ECO:0000313" key="9">
    <source>
        <dbReference type="Proteomes" id="UP001519654"/>
    </source>
</evidence>
<dbReference type="RefSeq" id="WP_215784139.1">
    <property type="nucleotide sequence ID" value="NZ_JAHKKG010000001.1"/>
</dbReference>
<evidence type="ECO:0000256" key="3">
    <source>
        <dbReference type="ARBA" id="ARBA00022692"/>
    </source>
</evidence>
<evidence type="ECO:0000313" key="8">
    <source>
        <dbReference type="EMBL" id="MBU2662157.1"/>
    </source>
</evidence>
<feature type="transmembrane region" description="Helical" evidence="6">
    <location>
        <begin position="7"/>
        <end position="27"/>
    </location>
</feature>
<keyword evidence="5 6" id="KW-0472">Membrane</keyword>
<accession>A0ABS5YFH2</accession>
<dbReference type="PANTHER" id="PTHR38459">
    <property type="entry name" value="PROPHAGE BACTOPRENOL-LINKED GLUCOSE TRANSLOCASE HOMOLOG"/>
    <property type="match status" value="1"/>
</dbReference>
<evidence type="ECO:0000256" key="6">
    <source>
        <dbReference type="SAM" id="Phobius"/>
    </source>
</evidence>
<sequence>MRSAELVRYAISGGASALTHLGVGLLLAEGLDVRPAVASSVGFVASILISYGLQRTWVFGSTTGHLRTGPRFLAVTAVAGALNAAIMTLDGPYVLVQGVALVVIPVVNYALNSHWTFRVP</sequence>
<dbReference type="PANTHER" id="PTHR38459:SF1">
    <property type="entry name" value="PROPHAGE BACTOPRENOL-LINKED GLUCOSE TRANSLOCASE HOMOLOG"/>
    <property type="match status" value="1"/>
</dbReference>
<organism evidence="8 9">
    <name type="scientific">Paractinoplanes bogorensis</name>
    <dbReference type="NCBI Taxonomy" id="1610840"/>
    <lineage>
        <taxon>Bacteria</taxon>
        <taxon>Bacillati</taxon>
        <taxon>Actinomycetota</taxon>
        <taxon>Actinomycetes</taxon>
        <taxon>Micromonosporales</taxon>
        <taxon>Micromonosporaceae</taxon>
        <taxon>Paractinoplanes</taxon>
    </lineage>
</organism>
<evidence type="ECO:0000256" key="5">
    <source>
        <dbReference type="ARBA" id="ARBA00023136"/>
    </source>
</evidence>
<evidence type="ECO:0000256" key="2">
    <source>
        <dbReference type="ARBA" id="ARBA00009399"/>
    </source>
</evidence>
<dbReference type="InterPro" id="IPR051401">
    <property type="entry name" value="GtrA_CellWall_Glycosyl"/>
</dbReference>
<gene>
    <name evidence="8" type="ORF">KOI35_01420</name>
</gene>
<evidence type="ECO:0000259" key="7">
    <source>
        <dbReference type="Pfam" id="PF04138"/>
    </source>
</evidence>
<proteinExistence type="inferred from homology"/>
<feature type="transmembrane region" description="Helical" evidence="6">
    <location>
        <begin position="33"/>
        <end position="51"/>
    </location>
</feature>
<feature type="transmembrane region" description="Helical" evidence="6">
    <location>
        <begin position="72"/>
        <end position="89"/>
    </location>
</feature>
<protein>
    <submittedName>
        <fullName evidence="8">GtrA family protein</fullName>
    </submittedName>
</protein>
<keyword evidence="9" id="KW-1185">Reference proteome</keyword>
<feature type="domain" description="GtrA/DPMS transmembrane" evidence="7">
    <location>
        <begin position="8"/>
        <end position="117"/>
    </location>
</feature>
<feature type="transmembrane region" description="Helical" evidence="6">
    <location>
        <begin position="95"/>
        <end position="111"/>
    </location>
</feature>
<comment type="similarity">
    <text evidence="2">Belongs to the GtrA family.</text>
</comment>
<keyword evidence="4 6" id="KW-1133">Transmembrane helix</keyword>
<evidence type="ECO:0000256" key="4">
    <source>
        <dbReference type="ARBA" id="ARBA00022989"/>
    </source>
</evidence>
<name>A0ABS5YFH2_9ACTN</name>
<reference evidence="8 9" key="1">
    <citation type="submission" date="2021-06" db="EMBL/GenBank/DDBJ databases">
        <title>Actinoplanes lichenicola sp. nov., and Actinoplanes ovalisporus sp. nov., isolated from lichen in Thailand.</title>
        <authorList>
            <person name="Saeng-In P."/>
            <person name="Kanchanasin P."/>
            <person name="Yuki M."/>
            <person name="Kudo T."/>
            <person name="Ohkuma M."/>
            <person name="Phongsopitanun W."/>
            <person name="Tanasupawat S."/>
        </authorList>
    </citation>
    <scope>NUCLEOTIDE SEQUENCE [LARGE SCALE GENOMIC DNA]</scope>
    <source>
        <strain evidence="8 9">NBRC 110975</strain>
    </source>
</reference>
<keyword evidence="3 6" id="KW-0812">Transmembrane</keyword>
<dbReference type="EMBL" id="JAHKKG010000001">
    <property type="protein sequence ID" value="MBU2662157.1"/>
    <property type="molecule type" value="Genomic_DNA"/>
</dbReference>
<dbReference type="Pfam" id="PF04138">
    <property type="entry name" value="GtrA_DPMS_TM"/>
    <property type="match status" value="1"/>
</dbReference>